<dbReference type="EMBL" id="JAUQSX010000014">
    <property type="protein sequence ID" value="MDO7849030.1"/>
    <property type="molecule type" value="Genomic_DNA"/>
</dbReference>
<evidence type="ECO:0008006" key="3">
    <source>
        <dbReference type="Google" id="ProtNLM"/>
    </source>
</evidence>
<keyword evidence="2" id="KW-1185">Reference proteome</keyword>
<proteinExistence type="predicted"/>
<protein>
    <recommendedName>
        <fullName evidence="3">Phage tail protein</fullName>
    </recommendedName>
</protein>
<dbReference type="Proteomes" id="UP001167796">
    <property type="component" value="Unassembled WGS sequence"/>
</dbReference>
<accession>A0ABT9AGN4</accession>
<evidence type="ECO:0000313" key="2">
    <source>
        <dbReference type="Proteomes" id="UP001167796"/>
    </source>
</evidence>
<evidence type="ECO:0000313" key="1">
    <source>
        <dbReference type="EMBL" id="MDO7849030.1"/>
    </source>
</evidence>
<organism evidence="1 2">
    <name type="scientific">Hymenobacter mellowenesis</name>
    <dbReference type="NCBI Taxonomy" id="3063995"/>
    <lineage>
        <taxon>Bacteria</taxon>
        <taxon>Pseudomonadati</taxon>
        <taxon>Bacteroidota</taxon>
        <taxon>Cytophagia</taxon>
        <taxon>Cytophagales</taxon>
        <taxon>Hymenobacteraceae</taxon>
        <taxon>Hymenobacter</taxon>
    </lineage>
</organism>
<name>A0ABT9AGN4_9BACT</name>
<dbReference type="RefSeq" id="WP_305013700.1">
    <property type="nucleotide sequence ID" value="NZ_JAUQSX010000014.1"/>
</dbReference>
<sequence length="176" mass="18465">MLYPVPSPANGVTLAGLRALLLAPWQAGATYSYLSAAKSTVTGFAGLTGWQRIEAPLDGSQFGEAISKGKNGRVSAQSISIVLAGLAAPQRTAVESLIEAGPIVALCQDFRLQWWLYGQDFGLVVPTVANTSGPFRGDSTQSIAISGTQRSAARLIAQSRINLLYNRATVFAQAPA</sequence>
<comment type="caution">
    <text evidence="1">The sequence shown here is derived from an EMBL/GenBank/DDBJ whole genome shotgun (WGS) entry which is preliminary data.</text>
</comment>
<gene>
    <name evidence="1" type="ORF">Q5H92_21880</name>
</gene>
<reference evidence="1" key="1">
    <citation type="submission" date="2023-07" db="EMBL/GenBank/DDBJ databases">
        <authorList>
            <person name="Kim M.K."/>
        </authorList>
    </citation>
    <scope>NUCLEOTIDE SEQUENCE</scope>
    <source>
        <strain evidence="1">M29</strain>
    </source>
</reference>